<dbReference type="WBParaSite" id="Hba_09423">
    <property type="protein sequence ID" value="Hba_09423"/>
    <property type="gene ID" value="Hba_09423"/>
</dbReference>
<evidence type="ECO:0000313" key="1">
    <source>
        <dbReference type="Proteomes" id="UP000095283"/>
    </source>
</evidence>
<reference evidence="2" key="1">
    <citation type="submission" date="2016-11" db="UniProtKB">
        <authorList>
            <consortium name="WormBaseParasite"/>
        </authorList>
    </citation>
    <scope>IDENTIFICATION</scope>
</reference>
<organism evidence="1 2">
    <name type="scientific">Heterorhabditis bacteriophora</name>
    <name type="common">Entomopathogenic nematode worm</name>
    <dbReference type="NCBI Taxonomy" id="37862"/>
    <lineage>
        <taxon>Eukaryota</taxon>
        <taxon>Metazoa</taxon>
        <taxon>Ecdysozoa</taxon>
        <taxon>Nematoda</taxon>
        <taxon>Chromadorea</taxon>
        <taxon>Rhabditida</taxon>
        <taxon>Rhabditina</taxon>
        <taxon>Rhabditomorpha</taxon>
        <taxon>Strongyloidea</taxon>
        <taxon>Heterorhabditidae</taxon>
        <taxon>Heterorhabditis</taxon>
    </lineage>
</organism>
<name>A0A1I7WW72_HETBA</name>
<keyword evidence="1" id="KW-1185">Reference proteome</keyword>
<accession>A0A1I7WW72</accession>
<dbReference type="Proteomes" id="UP000095283">
    <property type="component" value="Unplaced"/>
</dbReference>
<protein>
    <submittedName>
        <fullName evidence="2">RNase H domain-containing protein</fullName>
    </submittedName>
</protein>
<evidence type="ECO:0000313" key="2">
    <source>
        <dbReference type="WBParaSite" id="Hba_09423"/>
    </source>
</evidence>
<sequence length="123" mass="14101">MSLRKEAIHIRIVGDSKVALCWLKTSRSLPVFVRNQVKRKMKIREELLKLSKSVTFHYIPSEFNPSDTGTRGCKGNELLSTLWLNCPTWCNLESKSWPITNLDKISSEKAEEEIHTTTTCPHS</sequence>
<proteinExistence type="predicted"/>
<dbReference type="AlphaFoldDB" id="A0A1I7WW72"/>